<gene>
    <name evidence="2" type="ORF">ACIBG2_12140</name>
</gene>
<dbReference type="EMBL" id="JBITGY010000003">
    <property type="protein sequence ID" value="MFI6498133.1"/>
    <property type="molecule type" value="Genomic_DNA"/>
</dbReference>
<name>A0ABW7YQM4_9ACTN</name>
<proteinExistence type="predicted"/>
<keyword evidence="1" id="KW-0732">Signal</keyword>
<protein>
    <recommendedName>
        <fullName evidence="4">Secreted protein</fullName>
    </recommendedName>
</protein>
<evidence type="ECO:0000256" key="1">
    <source>
        <dbReference type="SAM" id="SignalP"/>
    </source>
</evidence>
<sequence>MFPRRMATMLGAALLVVPLMSAPAQAAGFYDCKNGVRAPDPSGQGYTVGGRFCAGSGFFDVDIWIKEGPAAGAYRCDSAIFFLATLNLAAVRCRLT</sequence>
<keyword evidence="3" id="KW-1185">Reference proteome</keyword>
<evidence type="ECO:0000313" key="2">
    <source>
        <dbReference type="EMBL" id="MFI6498133.1"/>
    </source>
</evidence>
<organism evidence="2 3">
    <name type="scientific">Nonomuraea typhae</name>
    <dbReference type="NCBI Taxonomy" id="2603600"/>
    <lineage>
        <taxon>Bacteria</taxon>
        <taxon>Bacillati</taxon>
        <taxon>Actinomycetota</taxon>
        <taxon>Actinomycetes</taxon>
        <taxon>Streptosporangiales</taxon>
        <taxon>Streptosporangiaceae</taxon>
        <taxon>Nonomuraea</taxon>
    </lineage>
</organism>
<dbReference type="Proteomes" id="UP001612741">
    <property type="component" value="Unassembled WGS sequence"/>
</dbReference>
<reference evidence="2 3" key="1">
    <citation type="submission" date="2024-10" db="EMBL/GenBank/DDBJ databases">
        <title>The Natural Products Discovery Center: Release of the First 8490 Sequenced Strains for Exploring Actinobacteria Biosynthetic Diversity.</title>
        <authorList>
            <person name="Kalkreuter E."/>
            <person name="Kautsar S.A."/>
            <person name="Yang D."/>
            <person name="Bader C.D."/>
            <person name="Teijaro C.N."/>
            <person name="Fluegel L."/>
            <person name="Davis C.M."/>
            <person name="Simpson J.R."/>
            <person name="Lauterbach L."/>
            <person name="Steele A.D."/>
            <person name="Gui C."/>
            <person name="Meng S."/>
            <person name="Li G."/>
            <person name="Viehrig K."/>
            <person name="Ye F."/>
            <person name="Su P."/>
            <person name="Kiefer A.F."/>
            <person name="Nichols A."/>
            <person name="Cepeda A.J."/>
            <person name="Yan W."/>
            <person name="Fan B."/>
            <person name="Jiang Y."/>
            <person name="Adhikari A."/>
            <person name="Zheng C.-J."/>
            <person name="Schuster L."/>
            <person name="Cowan T.M."/>
            <person name="Smanski M.J."/>
            <person name="Chevrette M.G."/>
            <person name="De Carvalho L.P.S."/>
            <person name="Shen B."/>
        </authorList>
    </citation>
    <scope>NUCLEOTIDE SEQUENCE [LARGE SCALE GENOMIC DNA]</scope>
    <source>
        <strain evidence="2 3">NPDC050545</strain>
    </source>
</reference>
<comment type="caution">
    <text evidence="2">The sequence shown here is derived from an EMBL/GenBank/DDBJ whole genome shotgun (WGS) entry which is preliminary data.</text>
</comment>
<evidence type="ECO:0008006" key="4">
    <source>
        <dbReference type="Google" id="ProtNLM"/>
    </source>
</evidence>
<feature type="chain" id="PRO_5047228365" description="Secreted protein" evidence="1">
    <location>
        <begin position="27"/>
        <end position="96"/>
    </location>
</feature>
<feature type="signal peptide" evidence="1">
    <location>
        <begin position="1"/>
        <end position="26"/>
    </location>
</feature>
<dbReference type="RefSeq" id="WP_397081390.1">
    <property type="nucleotide sequence ID" value="NZ_JBITGY010000003.1"/>
</dbReference>
<evidence type="ECO:0000313" key="3">
    <source>
        <dbReference type="Proteomes" id="UP001612741"/>
    </source>
</evidence>
<accession>A0ABW7YQM4</accession>